<evidence type="ECO:0000256" key="1">
    <source>
        <dbReference type="SAM" id="MobiDB-lite"/>
    </source>
</evidence>
<reference evidence="2" key="2">
    <citation type="submission" date="2025-09" db="UniProtKB">
        <authorList>
            <consortium name="Ensembl"/>
        </authorList>
    </citation>
    <scope>IDENTIFICATION</scope>
</reference>
<protein>
    <submittedName>
        <fullName evidence="2">Uncharacterized protein</fullName>
    </submittedName>
</protein>
<proteinExistence type="predicted"/>
<name>A0A8C4R823_EPTBU</name>
<dbReference type="AlphaFoldDB" id="A0A8C4R823"/>
<evidence type="ECO:0000313" key="3">
    <source>
        <dbReference type="Proteomes" id="UP000694388"/>
    </source>
</evidence>
<sequence>MPKDQTGFVRPFGSGHHTLYGRETRPVTNTGNYGPAGMRPFEQLASSSNMEFAPVGVQNESQLIRPCPGSVGAPHGGIANLPAHPMENSSLNQRLMNPGQPTPGDPIVCGEKFFPLYHLRAESEFVSNENKFWSKGKLELGGQMGQDVMNKGATFRTCVPQSGLAEDSKPSEQSLAGAYQNFYEHPLTGSVEHPMATMEQCPLPQWLLHKNNIGRSRGRRNCGGVKVWEAKVAVLKAVNALRQLWKAVDDLCAVYRGGTFSCECKECGATGRGDAYSEAVQALHDQMGKDEVETGSCPHRESRVDFHWHERFVRGEDAQEVKAALAGSFAEVRRKRSSLSRARDLLSAMERLRKLRMGMPSHKGVSLSGEVEEAYIKELERLRGITKRRLVLYAREELTLKVMAGIDTDSVERGKRGRKNGPNKASSSSADDECQRLIKAWSSLEALVHVRYDIFLLQLLTSSTQNVSALPELQRWDSLLVPEDCAEGRRIPQGWVIPCVPSSAIWASALSM</sequence>
<dbReference type="Proteomes" id="UP000694388">
    <property type="component" value="Unplaced"/>
</dbReference>
<dbReference type="GO" id="GO:0005689">
    <property type="term" value="C:U12-type spliceosomal complex"/>
    <property type="evidence" value="ECO:0007669"/>
    <property type="project" value="TreeGrafter"/>
</dbReference>
<accession>A0A8C4R823</accession>
<dbReference type="InterPro" id="IPR052831">
    <property type="entry name" value="Apoptosis_promoter"/>
</dbReference>
<dbReference type="InterPro" id="IPR031974">
    <property type="entry name" value="PDCD7"/>
</dbReference>
<organism evidence="2 3">
    <name type="scientific">Eptatretus burgeri</name>
    <name type="common">Inshore hagfish</name>
    <dbReference type="NCBI Taxonomy" id="7764"/>
    <lineage>
        <taxon>Eukaryota</taxon>
        <taxon>Metazoa</taxon>
        <taxon>Chordata</taxon>
        <taxon>Craniata</taxon>
        <taxon>Vertebrata</taxon>
        <taxon>Cyclostomata</taxon>
        <taxon>Myxini</taxon>
        <taxon>Myxiniformes</taxon>
        <taxon>Myxinidae</taxon>
        <taxon>Eptatretinae</taxon>
        <taxon>Eptatretus</taxon>
    </lineage>
</organism>
<reference evidence="2" key="1">
    <citation type="submission" date="2025-08" db="UniProtKB">
        <authorList>
            <consortium name="Ensembl"/>
        </authorList>
    </citation>
    <scope>IDENTIFICATION</scope>
</reference>
<evidence type="ECO:0000313" key="2">
    <source>
        <dbReference type="Ensembl" id="ENSEBUP00000025484.1"/>
    </source>
</evidence>
<dbReference type="Pfam" id="PF16021">
    <property type="entry name" value="PDCD7"/>
    <property type="match status" value="1"/>
</dbReference>
<feature type="region of interest" description="Disordered" evidence="1">
    <location>
        <begin position="1"/>
        <end position="33"/>
    </location>
</feature>
<dbReference type="PANTHER" id="PTHR48190:SF2">
    <property type="entry name" value="PROGRAMMED CELL DEATH PROTEIN 7"/>
    <property type="match status" value="1"/>
</dbReference>
<keyword evidence="3" id="KW-1185">Reference proteome</keyword>
<dbReference type="PANTHER" id="PTHR48190">
    <property type="entry name" value="PROGRAMMED CELL DEATH PROTEIN 7"/>
    <property type="match status" value="1"/>
</dbReference>
<dbReference type="Ensembl" id="ENSEBUT00000026060.1">
    <property type="protein sequence ID" value="ENSEBUP00000025484.1"/>
    <property type="gene ID" value="ENSEBUG00000015708.1"/>
</dbReference>